<dbReference type="EMBL" id="WJXA01000464">
    <property type="protein sequence ID" value="KAF7112588.1"/>
    <property type="molecule type" value="Genomic_DNA"/>
</dbReference>
<evidence type="ECO:0000313" key="2">
    <source>
        <dbReference type="EMBL" id="KAF7112588.1"/>
    </source>
</evidence>
<keyword evidence="3" id="KW-1185">Reference proteome</keyword>
<organism evidence="2 3">
    <name type="scientific">Rhododendron simsii</name>
    <name type="common">Sims's rhododendron</name>
    <dbReference type="NCBI Taxonomy" id="118357"/>
    <lineage>
        <taxon>Eukaryota</taxon>
        <taxon>Viridiplantae</taxon>
        <taxon>Streptophyta</taxon>
        <taxon>Embryophyta</taxon>
        <taxon>Tracheophyta</taxon>
        <taxon>Spermatophyta</taxon>
        <taxon>Magnoliopsida</taxon>
        <taxon>eudicotyledons</taxon>
        <taxon>Gunneridae</taxon>
        <taxon>Pentapetalae</taxon>
        <taxon>asterids</taxon>
        <taxon>Ericales</taxon>
        <taxon>Ericaceae</taxon>
        <taxon>Ericoideae</taxon>
        <taxon>Rhodoreae</taxon>
        <taxon>Rhododendron</taxon>
    </lineage>
</organism>
<dbReference type="PROSITE" id="PS51934">
    <property type="entry name" value="LRAT"/>
    <property type="match status" value="1"/>
</dbReference>
<reference evidence="2" key="1">
    <citation type="submission" date="2019-11" db="EMBL/GenBank/DDBJ databases">
        <authorList>
            <person name="Liu Y."/>
            <person name="Hou J."/>
            <person name="Li T.-Q."/>
            <person name="Guan C.-H."/>
            <person name="Wu X."/>
            <person name="Wu H.-Z."/>
            <person name="Ling F."/>
            <person name="Zhang R."/>
            <person name="Shi X.-G."/>
            <person name="Ren J.-P."/>
            <person name="Chen E.-F."/>
            <person name="Sun J.-M."/>
        </authorList>
    </citation>
    <scope>NUCLEOTIDE SEQUENCE</scope>
    <source>
        <strain evidence="2">Adult_tree_wgs_1</strain>
        <tissue evidence="2">Leaves</tissue>
    </source>
</reference>
<comment type="caution">
    <text evidence="2">The sequence shown here is derived from an EMBL/GenBank/DDBJ whole genome shotgun (WGS) entry which is preliminary data.</text>
</comment>
<proteinExistence type="predicted"/>
<dbReference type="PANTHER" id="PTHR46137:SF3">
    <property type="entry name" value="OS05G0310600 PROTEIN"/>
    <property type="match status" value="1"/>
</dbReference>
<dbReference type="InterPro" id="IPR007053">
    <property type="entry name" value="LRAT_dom"/>
</dbReference>
<dbReference type="AlphaFoldDB" id="A0A834FUM0"/>
<dbReference type="Proteomes" id="UP000626092">
    <property type="component" value="Unassembled WGS sequence"/>
</dbReference>
<feature type="domain" description="LRAT" evidence="1">
    <location>
        <begin position="1"/>
        <end position="139"/>
    </location>
</feature>
<dbReference type="Pfam" id="PF04970">
    <property type="entry name" value="LRAT"/>
    <property type="match status" value="1"/>
</dbReference>
<sequence>MVGIYIGDDLAIHFTAPPGKLTASSASSSLSFSSSAPDLGPQKTCPNHPRCGSRKPGSGVAITCLDCFIKEGSLYRYEYGVRFRLRGGTSTATQSDLAIAVLRRANYLLENGFGNYHLVRNNCEDFALYCKTGILKIDDEGVQGRSGQIASLTFLVRPMPGFERAVGIFFIKVPVEDMDKFHRHFDGVISAVKQPSKSRFFFMGERELMRNRELRNRSIPFEFVTTR</sequence>
<dbReference type="PANTHER" id="PTHR46137">
    <property type="entry name" value="OS05G0310600 PROTEIN"/>
    <property type="match status" value="1"/>
</dbReference>
<name>A0A834FUM0_RHOSS</name>
<dbReference type="OrthoDB" id="421951at2759"/>
<protein>
    <recommendedName>
        <fullName evidence="1">LRAT domain-containing protein</fullName>
    </recommendedName>
</protein>
<evidence type="ECO:0000259" key="1">
    <source>
        <dbReference type="PROSITE" id="PS51934"/>
    </source>
</evidence>
<accession>A0A834FUM0</accession>
<evidence type="ECO:0000313" key="3">
    <source>
        <dbReference type="Proteomes" id="UP000626092"/>
    </source>
</evidence>
<dbReference type="Gene3D" id="3.90.1720.10">
    <property type="entry name" value="endopeptidase domain like (from Nostoc punctiforme)"/>
    <property type="match status" value="1"/>
</dbReference>
<gene>
    <name evidence="2" type="ORF">RHSIM_RhsimUnG0214600</name>
</gene>